<protein>
    <recommendedName>
        <fullName evidence="2">peptidylprolyl isomerase</fullName>
        <ecNumber evidence="2">5.2.1.8</ecNumber>
    </recommendedName>
</protein>
<dbReference type="PANTHER" id="PTHR47245:SF1">
    <property type="entry name" value="FOLDASE PROTEIN PRSA"/>
    <property type="match status" value="1"/>
</dbReference>
<dbReference type="InterPro" id="IPR046357">
    <property type="entry name" value="PPIase_dom_sf"/>
</dbReference>
<accession>A0ABS5BZ05</accession>
<proteinExistence type="predicted"/>
<feature type="domain" description="PpiC" evidence="9">
    <location>
        <begin position="196"/>
        <end position="290"/>
    </location>
</feature>
<dbReference type="EC" id="5.2.1.8" evidence="2"/>
<keyword evidence="5 6" id="KW-0413">Isomerase</keyword>
<evidence type="ECO:0000313" key="11">
    <source>
        <dbReference type="Proteomes" id="UP000676565"/>
    </source>
</evidence>
<comment type="catalytic activity">
    <reaction evidence="1">
        <text>[protein]-peptidylproline (omega=180) = [protein]-peptidylproline (omega=0)</text>
        <dbReference type="Rhea" id="RHEA:16237"/>
        <dbReference type="Rhea" id="RHEA-COMP:10747"/>
        <dbReference type="Rhea" id="RHEA-COMP:10748"/>
        <dbReference type="ChEBI" id="CHEBI:83833"/>
        <dbReference type="ChEBI" id="CHEBI:83834"/>
        <dbReference type="EC" id="5.2.1.8"/>
    </reaction>
</comment>
<dbReference type="GO" id="GO:0003755">
    <property type="term" value="F:peptidyl-prolyl cis-trans isomerase activity"/>
    <property type="evidence" value="ECO:0007669"/>
    <property type="project" value="UniProtKB-EC"/>
</dbReference>
<keyword evidence="8" id="KW-0472">Membrane</keyword>
<dbReference type="PANTHER" id="PTHR47245">
    <property type="entry name" value="PEPTIDYLPROLYL ISOMERASE"/>
    <property type="match status" value="1"/>
</dbReference>
<evidence type="ECO:0000256" key="5">
    <source>
        <dbReference type="ARBA" id="ARBA00023235"/>
    </source>
</evidence>
<keyword evidence="11" id="KW-1185">Reference proteome</keyword>
<dbReference type="InterPro" id="IPR050245">
    <property type="entry name" value="PrsA_foldase"/>
</dbReference>
<evidence type="ECO:0000313" key="10">
    <source>
        <dbReference type="EMBL" id="MBP3958957.1"/>
    </source>
</evidence>
<evidence type="ECO:0000256" key="1">
    <source>
        <dbReference type="ARBA" id="ARBA00000971"/>
    </source>
</evidence>
<keyword evidence="4 6" id="KW-0697">Rotamase</keyword>
<organism evidence="10 11">
    <name type="scientific">Gemmata palustris</name>
    <dbReference type="NCBI Taxonomy" id="2822762"/>
    <lineage>
        <taxon>Bacteria</taxon>
        <taxon>Pseudomonadati</taxon>
        <taxon>Planctomycetota</taxon>
        <taxon>Planctomycetia</taxon>
        <taxon>Gemmatales</taxon>
        <taxon>Gemmataceae</taxon>
        <taxon>Gemmata</taxon>
    </lineage>
</organism>
<keyword evidence="3" id="KW-0732">Signal</keyword>
<feature type="region of interest" description="Disordered" evidence="7">
    <location>
        <begin position="382"/>
        <end position="406"/>
    </location>
</feature>
<evidence type="ECO:0000256" key="2">
    <source>
        <dbReference type="ARBA" id="ARBA00013194"/>
    </source>
</evidence>
<feature type="transmembrane region" description="Helical" evidence="8">
    <location>
        <begin position="12"/>
        <end position="30"/>
    </location>
</feature>
<dbReference type="Gene3D" id="1.10.4030.10">
    <property type="entry name" value="Porin chaperone SurA, peptide-binding domain"/>
    <property type="match status" value="1"/>
</dbReference>
<dbReference type="Gene3D" id="3.10.50.40">
    <property type="match status" value="1"/>
</dbReference>
<evidence type="ECO:0000256" key="6">
    <source>
        <dbReference type="PROSITE-ProRule" id="PRU00278"/>
    </source>
</evidence>
<reference evidence="10 11" key="1">
    <citation type="submission" date="2021-04" db="EMBL/GenBank/DDBJ databases">
        <authorList>
            <person name="Ivanova A."/>
        </authorList>
    </citation>
    <scope>NUCLEOTIDE SEQUENCE [LARGE SCALE GENOMIC DNA]</scope>
    <source>
        <strain evidence="10 11">G18</strain>
    </source>
</reference>
<evidence type="ECO:0000256" key="4">
    <source>
        <dbReference type="ARBA" id="ARBA00023110"/>
    </source>
</evidence>
<evidence type="ECO:0000256" key="3">
    <source>
        <dbReference type="ARBA" id="ARBA00022729"/>
    </source>
</evidence>
<evidence type="ECO:0000256" key="8">
    <source>
        <dbReference type="SAM" id="Phobius"/>
    </source>
</evidence>
<dbReference type="PROSITE" id="PS50198">
    <property type="entry name" value="PPIC_PPIASE_2"/>
    <property type="match status" value="1"/>
</dbReference>
<dbReference type="EMBL" id="JAGKQQ010000001">
    <property type="protein sequence ID" value="MBP3958957.1"/>
    <property type="molecule type" value="Genomic_DNA"/>
</dbReference>
<gene>
    <name evidence="10" type="ORF">J8F10_27250</name>
</gene>
<keyword evidence="8" id="KW-0812">Transmembrane</keyword>
<dbReference type="InterPro" id="IPR027304">
    <property type="entry name" value="Trigger_fact/SurA_dom_sf"/>
</dbReference>
<comment type="caution">
    <text evidence="10">The sequence shown here is derived from an EMBL/GenBank/DDBJ whole genome shotgun (WGS) entry which is preliminary data.</text>
</comment>
<sequence>MKLLASEGRRQLVRGLAFAGVAAAGYVFGITSDRAVAQQPGAGAVRPNAPAALPGIRPLQQPTKGAVQPDPERRIAAYIYGDVPVTREELGEFLIARGGHEKLELLVNKKIIETEAGRRGLSVTAIEVQAALEEEMRGLGITRADFVKHILPRYGKTLYEWVEDVIKPRLLLTKMCQDRVKVAEEDLSRAFENRFGERRQAKVICWSKDDLRTAQKQWAEARKGDAEFDSIATKQAEPTLAGAAGKVAPIGRYSEATDTSIEKTLFSLKLGEISQLFDTPSGIMCVKLVAIIDPDKTVKLDDKMKDVIRKELFAKRVELEIPKCFNELKALAKPVVYLKGAPTPAEFREGVENIVNQAGGVPKVPTPVVPAGAVSLPKADVPPVPSGVPSAPPVSGAPVAPIPMKP</sequence>
<dbReference type="Proteomes" id="UP000676565">
    <property type="component" value="Unassembled WGS sequence"/>
</dbReference>
<dbReference type="SUPFAM" id="SSF109998">
    <property type="entry name" value="Triger factor/SurA peptide-binding domain-like"/>
    <property type="match status" value="1"/>
</dbReference>
<dbReference type="RefSeq" id="WP_210659401.1">
    <property type="nucleotide sequence ID" value="NZ_JAGKQQ010000001.1"/>
</dbReference>
<evidence type="ECO:0000259" key="9">
    <source>
        <dbReference type="PROSITE" id="PS50198"/>
    </source>
</evidence>
<name>A0ABS5BZ05_9BACT</name>
<feature type="compositionally biased region" description="Pro residues" evidence="7">
    <location>
        <begin position="382"/>
        <end position="392"/>
    </location>
</feature>
<dbReference type="Pfam" id="PF00639">
    <property type="entry name" value="Rotamase"/>
    <property type="match status" value="1"/>
</dbReference>
<dbReference type="SUPFAM" id="SSF54534">
    <property type="entry name" value="FKBP-like"/>
    <property type="match status" value="1"/>
</dbReference>
<dbReference type="InterPro" id="IPR000297">
    <property type="entry name" value="PPIase_PpiC"/>
</dbReference>
<evidence type="ECO:0000256" key="7">
    <source>
        <dbReference type="SAM" id="MobiDB-lite"/>
    </source>
</evidence>
<keyword evidence="8" id="KW-1133">Transmembrane helix</keyword>